<dbReference type="GO" id="GO:1902600">
    <property type="term" value="P:proton transmembrane transport"/>
    <property type="evidence" value="ECO:0007669"/>
    <property type="project" value="InterPro"/>
</dbReference>
<dbReference type="InterPro" id="IPR038770">
    <property type="entry name" value="Na+/solute_symporter_sf"/>
</dbReference>
<protein>
    <recommendedName>
        <fullName evidence="8">Cation/H+ exchanger transmembrane domain-containing protein</fullName>
    </recommendedName>
</protein>
<feature type="transmembrane region" description="Helical" evidence="7">
    <location>
        <begin position="175"/>
        <end position="200"/>
    </location>
</feature>
<feature type="transmembrane region" description="Helical" evidence="7">
    <location>
        <begin position="242"/>
        <end position="262"/>
    </location>
</feature>
<dbReference type="GO" id="GO:0016020">
    <property type="term" value="C:membrane"/>
    <property type="evidence" value="ECO:0007669"/>
    <property type="project" value="UniProtKB-SubCell"/>
</dbReference>
<feature type="transmembrane region" description="Helical" evidence="7">
    <location>
        <begin position="362"/>
        <end position="383"/>
    </location>
</feature>
<evidence type="ECO:0000256" key="5">
    <source>
        <dbReference type="ARBA" id="ARBA00023065"/>
    </source>
</evidence>
<dbReference type="Pfam" id="PF00999">
    <property type="entry name" value="Na_H_Exchanger"/>
    <property type="match status" value="1"/>
</dbReference>
<evidence type="ECO:0000256" key="3">
    <source>
        <dbReference type="ARBA" id="ARBA00022692"/>
    </source>
</evidence>
<evidence type="ECO:0000313" key="9">
    <source>
        <dbReference type="EMBL" id="KAF2446711.1"/>
    </source>
</evidence>
<dbReference type="PANTHER" id="PTHR32468:SF0">
    <property type="entry name" value="K(+)_H(+) ANTIPORTER 1"/>
    <property type="match status" value="1"/>
</dbReference>
<feature type="transmembrane region" description="Helical" evidence="7">
    <location>
        <begin position="212"/>
        <end position="236"/>
    </location>
</feature>
<keyword evidence="10" id="KW-1185">Reference proteome</keyword>
<proteinExistence type="predicted"/>
<feature type="transmembrane region" description="Helical" evidence="7">
    <location>
        <begin position="75"/>
        <end position="97"/>
    </location>
</feature>
<evidence type="ECO:0000259" key="8">
    <source>
        <dbReference type="Pfam" id="PF00999"/>
    </source>
</evidence>
<keyword evidence="6 7" id="KW-0472">Membrane</keyword>
<dbReference type="AlphaFoldDB" id="A0A9P4PPV0"/>
<feature type="transmembrane region" description="Helical" evidence="7">
    <location>
        <begin position="337"/>
        <end position="356"/>
    </location>
</feature>
<keyword evidence="5" id="KW-0406">Ion transport</keyword>
<dbReference type="EMBL" id="MU001497">
    <property type="protein sequence ID" value="KAF2446711.1"/>
    <property type="molecule type" value="Genomic_DNA"/>
</dbReference>
<feature type="transmembrane region" description="Helical" evidence="7">
    <location>
        <begin position="428"/>
        <end position="451"/>
    </location>
</feature>
<keyword evidence="3 7" id="KW-0812">Transmembrane</keyword>
<feature type="transmembrane region" description="Helical" evidence="7">
    <location>
        <begin position="42"/>
        <end position="63"/>
    </location>
</feature>
<evidence type="ECO:0000256" key="1">
    <source>
        <dbReference type="ARBA" id="ARBA00004141"/>
    </source>
</evidence>
<evidence type="ECO:0000313" key="10">
    <source>
        <dbReference type="Proteomes" id="UP000799764"/>
    </source>
</evidence>
<evidence type="ECO:0000256" key="6">
    <source>
        <dbReference type="ARBA" id="ARBA00023136"/>
    </source>
</evidence>
<dbReference type="GO" id="GO:0015297">
    <property type="term" value="F:antiporter activity"/>
    <property type="evidence" value="ECO:0007669"/>
    <property type="project" value="InterPro"/>
</dbReference>
<comment type="subcellular location">
    <subcellularLocation>
        <location evidence="1">Membrane</location>
        <topology evidence="1">Multi-pass membrane protein</topology>
    </subcellularLocation>
</comment>
<evidence type="ECO:0000256" key="2">
    <source>
        <dbReference type="ARBA" id="ARBA00022448"/>
    </source>
</evidence>
<dbReference type="OrthoDB" id="2687058at2759"/>
<keyword evidence="4 7" id="KW-1133">Transmembrane helix</keyword>
<accession>A0A9P4PPV0</accession>
<organism evidence="9 10">
    <name type="scientific">Karstenula rhodostoma CBS 690.94</name>
    <dbReference type="NCBI Taxonomy" id="1392251"/>
    <lineage>
        <taxon>Eukaryota</taxon>
        <taxon>Fungi</taxon>
        <taxon>Dikarya</taxon>
        <taxon>Ascomycota</taxon>
        <taxon>Pezizomycotina</taxon>
        <taxon>Dothideomycetes</taxon>
        <taxon>Pleosporomycetidae</taxon>
        <taxon>Pleosporales</taxon>
        <taxon>Massarineae</taxon>
        <taxon>Didymosphaeriaceae</taxon>
        <taxon>Karstenula</taxon>
    </lineage>
</organism>
<dbReference type="Proteomes" id="UP000799764">
    <property type="component" value="Unassembled WGS sequence"/>
</dbReference>
<feature type="transmembrane region" description="Helical" evidence="7">
    <location>
        <begin position="140"/>
        <end position="163"/>
    </location>
</feature>
<name>A0A9P4PPV0_9PLEO</name>
<feature type="domain" description="Cation/H+ exchanger transmembrane" evidence="8">
    <location>
        <begin position="55"/>
        <end position="441"/>
    </location>
</feature>
<dbReference type="InterPro" id="IPR050794">
    <property type="entry name" value="CPA2_transporter"/>
</dbReference>
<feature type="transmembrane region" description="Helical" evidence="7">
    <location>
        <begin position="283"/>
        <end position="301"/>
    </location>
</feature>
<feature type="transmembrane region" description="Helical" evidence="7">
    <location>
        <begin position="109"/>
        <end position="128"/>
    </location>
</feature>
<dbReference type="Gene3D" id="1.20.1530.20">
    <property type="match status" value="1"/>
</dbReference>
<evidence type="ECO:0000256" key="7">
    <source>
        <dbReference type="SAM" id="Phobius"/>
    </source>
</evidence>
<keyword evidence="2" id="KW-0813">Transport</keyword>
<sequence>MSMATTTVMVTSVVTATATPTTHKSTGSESILDGYDPSEYMPSNPIMIFMIQAIIILLVCRAMHFPLGYLRQPRVVGEVLGGIILGPSVIGRIPGFTDTVFPKDSIPNLSNVANLGLILFLFIIGLEVDMRVFFSNWKIAVSVAAAGMTFPFALGCAIAHGLYHQFSSEPGTVPVAYGTFLLFIGVAMSITAFPVLCRILTELKLLGTPVGMITLASGVGDDVVGWVLLALCVALVNAANGLTALYIILVTAGYTLFLFFAIRPGFMWVLRRTHSLQDGPTQGVMVLTMLMMLGSAFFTGAIGVHPIFGAFLAGLICPHEGGFAIKVTEKIEDLMGALFLPLYFTLSGLNTNLGLLNNGITWGYLIAVTIIAFTAKFVGCACAARVNGLVWRESFSIGSLMACKGLVELIVLNIGLQAKILSTRVFTVFVVMALITTFGTTPLASALYPPWYQKKIEAWKRGELDWETGKPLKDGKPAMDDEVEMSRQGRGPSEICSLLVYLRLDNMPNTLAFVSLFGGKSGDSKTKIHPHHEDKATIRQSTEELRSMVQIHGVRIAQLTARLGSVMTSHEVTELSAFDPVLNAFRVLGQLYNLAVSGEVAVVPEDSYAETLVGRAQDEQSDLLLVPWTETGSLSEAPMVSKNTMEHKLRSDAYTAFVTETLNTSTCTTAVFVNRAFSGSLEQSPLALTRRMIAKGQQRQTKRDQVAVSDRSHHLFVPFFGGADGQAAAGLALQLAENPDITITMVHYQVRHEGTASSDAIVREDGLYTHEGKMRVSTSAPTDDDFFITMQHALPSTRRHRVTFRTVISYDPVEDAVKDAQLEVGQQGNGGDLVLLGRNAELIESNSTCLGLVADVLLEHDVKASIVVVQARKD</sequence>
<dbReference type="PANTHER" id="PTHR32468">
    <property type="entry name" value="CATION/H + ANTIPORTER"/>
    <property type="match status" value="1"/>
</dbReference>
<dbReference type="InterPro" id="IPR006153">
    <property type="entry name" value="Cation/H_exchanger_TM"/>
</dbReference>
<gene>
    <name evidence="9" type="ORF">P171DRAFT_383496</name>
</gene>
<evidence type="ECO:0000256" key="4">
    <source>
        <dbReference type="ARBA" id="ARBA00022989"/>
    </source>
</evidence>
<reference evidence="9" key="1">
    <citation type="journal article" date="2020" name="Stud. Mycol.">
        <title>101 Dothideomycetes genomes: a test case for predicting lifestyles and emergence of pathogens.</title>
        <authorList>
            <person name="Haridas S."/>
            <person name="Albert R."/>
            <person name="Binder M."/>
            <person name="Bloem J."/>
            <person name="Labutti K."/>
            <person name="Salamov A."/>
            <person name="Andreopoulos B."/>
            <person name="Baker S."/>
            <person name="Barry K."/>
            <person name="Bills G."/>
            <person name="Bluhm B."/>
            <person name="Cannon C."/>
            <person name="Castanera R."/>
            <person name="Culley D."/>
            <person name="Daum C."/>
            <person name="Ezra D."/>
            <person name="Gonzalez J."/>
            <person name="Henrissat B."/>
            <person name="Kuo A."/>
            <person name="Liang C."/>
            <person name="Lipzen A."/>
            <person name="Lutzoni F."/>
            <person name="Magnuson J."/>
            <person name="Mondo S."/>
            <person name="Nolan M."/>
            <person name="Ohm R."/>
            <person name="Pangilinan J."/>
            <person name="Park H.-J."/>
            <person name="Ramirez L."/>
            <person name="Alfaro M."/>
            <person name="Sun H."/>
            <person name="Tritt A."/>
            <person name="Yoshinaga Y."/>
            <person name="Zwiers L.-H."/>
            <person name="Turgeon B."/>
            <person name="Goodwin S."/>
            <person name="Spatafora J."/>
            <person name="Crous P."/>
            <person name="Grigoriev I."/>
        </authorList>
    </citation>
    <scope>NUCLEOTIDE SEQUENCE</scope>
    <source>
        <strain evidence="9">CBS 690.94</strain>
    </source>
</reference>
<comment type="caution">
    <text evidence="9">The sequence shown here is derived from an EMBL/GenBank/DDBJ whole genome shotgun (WGS) entry which is preliminary data.</text>
</comment>
<feature type="transmembrane region" description="Helical" evidence="7">
    <location>
        <begin position="395"/>
        <end position="416"/>
    </location>
</feature>